<dbReference type="PROSITE" id="PS50943">
    <property type="entry name" value="HTH_CROC1"/>
    <property type="match status" value="1"/>
</dbReference>
<dbReference type="SUPFAM" id="SSF47413">
    <property type="entry name" value="lambda repressor-like DNA-binding domains"/>
    <property type="match status" value="1"/>
</dbReference>
<dbReference type="PANTHER" id="PTHR46797:SF23">
    <property type="entry name" value="HTH-TYPE TRANSCRIPTIONAL REGULATOR SUTR"/>
    <property type="match status" value="1"/>
</dbReference>
<dbReference type="InterPro" id="IPR001387">
    <property type="entry name" value="Cro/C1-type_HTH"/>
</dbReference>
<feature type="domain" description="HTH cro/C1-type" evidence="4">
    <location>
        <begin position="12"/>
        <end position="66"/>
    </location>
</feature>
<keyword evidence="2" id="KW-0238">DNA-binding</keyword>
<dbReference type="GO" id="GO:0003700">
    <property type="term" value="F:DNA-binding transcription factor activity"/>
    <property type="evidence" value="ECO:0007669"/>
    <property type="project" value="TreeGrafter"/>
</dbReference>
<keyword evidence="1" id="KW-0805">Transcription regulation</keyword>
<dbReference type="EMBL" id="JAGJWT010000001">
    <property type="protein sequence ID" value="MBS9339555.1"/>
    <property type="molecule type" value="Genomic_DNA"/>
</dbReference>
<comment type="caution">
    <text evidence="5">The sequence shown here is derived from an EMBL/GenBank/DDBJ whole genome shotgun (WGS) entry which is preliminary data.</text>
</comment>
<dbReference type="SMART" id="SM00530">
    <property type="entry name" value="HTH_XRE"/>
    <property type="match status" value="1"/>
</dbReference>
<sequence>MANLSVLVGERIRLQRKRLKINQEKLALIADIDRSYMGRIERGEVNITLDKLYGLCAVLQCEAAELLPLRSELDENRYGVFEQDKLS</sequence>
<evidence type="ECO:0000313" key="5">
    <source>
        <dbReference type="EMBL" id="MBS9339555.1"/>
    </source>
</evidence>
<dbReference type="Proteomes" id="UP000708805">
    <property type="component" value="Unassembled WGS sequence"/>
</dbReference>
<protein>
    <submittedName>
        <fullName evidence="5">Helix-turn-helix transcriptional regulator</fullName>
    </submittedName>
</protein>
<dbReference type="InterPro" id="IPR010982">
    <property type="entry name" value="Lambda_DNA-bd_dom_sf"/>
</dbReference>
<dbReference type="CDD" id="cd00093">
    <property type="entry name" value="HTH_XRE"/>
    <property type="match status" value="1"/>
</dbReference>
<dbReference type="GO" id="GO:0003677">
    <property type="term" value="F:DNA binding"/>
    <property type="evidence" value="ECO:0007669"/>
    <property type="project" value="UniProtKB-KW"/>
</dbReference>
<evidence type="ECO:0000256" key="2">
    <source>
        <dbReference type="ARBA" id="ARBA00023125"/>
    </source>
</evidence>
<proteinExistence type="predicted"/>
<keyword evidence="3" id="KW-0804">Transcription</keyword>
<dbReference type="Gene3D" id="1.10.260.40">
    <property type="entry name" value="lambda repressor-like DNA-binding domains"/>
    <property type="match status" value="1"/>
</dbReference>
<evidence type="ECO:0000256" key="3">
    <source>
        <dbReference type="ARBA" id="ARBA00023163"/>
    </source>
</evidence>
<gene>
    <name evidence="5" type="ORF">J8641_01705</name>
</gene>
<dbReference type="RefSeq" id="WP_049252333.1">
    <property type="nucleotide sequence ID" value="NZ_JAGJWT010000001.1"/>
</dbReference>
<name>A0A9X1CNH8_NEIEL</name>
<organism evidence="5 6">
    <name type="scientific">Neisseria elongata subsp. nitroreducens</name>
    <dbReference type="NCBI Taxonomy" id="90367"/>
    <lineage>
        <taxon>Bacteria</taxon>
        <taxon>Pseudomonadati</taxon>
        <taxon>Pseudomonadota</taxon>
        <taxon>Betaproteobacteria</taxon>
        <taxon>Neisseriales</taxon>
        <taxon>Neisseriaceae</taxon>
        <taxon>Neisseria</taxon>
    </lineage>
</organism>
<evidence type="ECO:0000256" key="1">
    <source>
        <dbReference type="ARBA" id="ARBA00023015"/>
    </source>
</evidence>
<evidence type="ECO:0000313" key="6">
    <source>
        <dbReference type="Proteomes" id="UP000708805"/>
    </source>
</evidence>
<dbReference type="PANTHER" id="PTHR46797">
    <property type="entry name" value="HTH-TYPE TRANSCRIPTIONAL REGULATOR"/>
    <property type="match status" value="1"/>
</dbReference>
<accession>A0A9X1CNH8</accession>
<evidence type="ECO:0000259" key="4">
    <source>
        <dbReference type="PROSITE" id="PS50943"/>
    </source>
</evidence>
<dbReference type="GO" id="GO:0005829">
    <property type="term" value="C:cytosol"/>
    <property type="evidence" value="ECO:0007669"/>
    <property type="project" value="TreeGrafter"/>
</dbReference>
<dbReference type="AlphaFoldDB" id="A0A9X1CNH8"/>
<reference evidence="5" key="1">
    <citation type="submission" date="2021-04" db="EMBL/GenBank/DDBJ databases">
        <title>Genomic characterization of endocarditis-associated Neisseria elongata subsp. nitroreducens.</title>
        <authorList>
            <person name="Schorner M."/>
            <person name="Passarelli-Araujo H."/>
            <person name="Scheffer M."/>
            <person name="Barazzetti F."/>
            <person name="Martins J."/>
            <person name="Machado H."/>
            <person name="Palmeiro J."/>
            <person name="Bazzo M."/>
        </authorList>
    </citation>
    <scope>NUCLEOTIDE SEQUENCE</scope>
    <source>
        <strain evidence="5">Nel_M001</strain>
    </source>
</reference>
<dbReference type="InterPro" id="IPR050807">
    <property type="entry name" value="TransReg_Diox_bact_type"/>
</dbReference>
<dbReference type="Pfam" id="PF01381">
    <property type="entry name" value="HTH_3"/>
    <property type="match status" value="1"/>
</dbReference>